<evidence type="ECO:0000256" key="4">
    <source>
        <dbReference type="ARBA" id="ARBA00022737"/>
    </source>
</evidence>
<evidence type="ECO:0000256" key="9">
    <source>
        <dbReference type="ARBA" id="ARBA00034074"/>
    </source>
</evidence>
<evidence type="ECO:0000256" key="3">
    <source>
        <dbReference type="ARBA" id="ARBA00022729"/>
    </source>
</evidence>
<comment type="similarity">
    <text evidence="1 11">Belongs to the glycosyl hydrolase 28 family.</text>
</comment>
<dbReference type="InterPro" id="IPR006626">
    <property type="entry name" value="PbH1"/>
</dbReference>
<dbReference type="InterPro" id="IPR000743">
    <property type="entry name" value="Glyco_hydro_28"/>
</dbReference>
<keyword evidence="4" id="KW-0677">Repeat</keyword>
<dbReference type="InterPro" id="IPR012334">
    <property type="entry name" value="Pectin_lyas_fold"/>
</dbReference>
<accession>A0A8S9XSH9</accession>
<evidence type="ECO:0000313" key="12">
    <source>
        <dbReference type="EMBL" id="KAF6211519.1"/>
    </source>
</evidence>
<keyword evidence="3" id="KW-0732">Signal</keyword>
<sequence>MGTKHNDINRRRGTATQFRLFISPRFIESNEMKTNEAFKRWLLLSAVIAIASAVDITDIKQLDAAKKGNDRRIVLQDIHVPAGSTLNLENLKPHTTVIVNGKITFGYKEWRGPLIKISGRNIKVEGTKGSLIDGDGARWWDGRGGNGGKVKPKLITLRLTDSEVSNLNFKNSPAHGVAVFKCRNVKIHHITFDDKDGHTKGGHNTDAFDVGNSDRVTISDCYVDNQDDCLAVNSGTRIVFEKNTCIGGHGISIGSIGGRSNNVVDDVLVKDCKVINNDNGIRIKTKSDATGLVKNVKFINVELENIKNIGISILGNYANGGPSGQLTPGIPIQDLVIDNVHGTVNPQGVNIKVWVVDAARWTWKSNVTGGKKTDWCQGIPSGVNIACGV</sequence>
<gene>
    <name evidence="12" type="ORF">GE061_012031</name>
</gene>
<evidence type="ECO:0000256" key="7">
    <source>
        <dbReference type="ARBA" id="ARBA00023295"/>
    </source>
</evidence>
<evidence type="ECO:0000256" key="10">
    <source>
        <dbReference type="PROSITE-ProRule" id="PRU10052"/>
    </source>
</evidence>
<protein>
    <recommendedName>
        <fullName evidence="2">endo-polygalacturonase</fullName>
        <ecNumber evidence="2">3.2.1.15</ecNumber>
    </recommendedName>
</protein>
<dbReference type="OrthoDB" id="187139at2759"/>
<dbReference type="PROSITE" id="PS00502">
    <property type="entry name" value="POLYGALACTURONASE"/>
    <property type="match status" value="1"/>
</dbReference>
<evidence type="ECO:0000256" key="6">
    <source>
        <dbReference type="ARBA" id="ARBA00023157"/>
    </source>
</evidence>
<dbReference type="GO" id="GO:0005576">
    <property type="term" value="C:extracellular region"/>
    <property type="evidence" value="ECO:0007669"/>
    <property type="project" value="TreeGrafter"/>
</dbReference>
<keyword evidence="8" id="KW-0961">Cell wall biogenesis/degradation</keyword>
<dbReference type="InterPro" id="IPR011050">
    <property type="entry name" value="Pectin_lyase_fold/virulence"/>
</dbReference>
<dbReference type="FunFam" id="2.160.20.10:FF:000002">
    <property type="entry name" value="Endopolygalacturonase D"/>
    <property type="match status" value="1"/>
</dbReference>
<evidence type="ECO:0000256" key="1">
    <source>
        <dbReference type="ARBA" id="ARBA00008834"/>
    </source>
</evidence>
<dbReference type="InterPro" id="IPR050434">
    <property type="entry name" value="Glycosyl_hydrlase_28"/>
</dbReference>
<dbReference type="EC" id="3.2.1.15" evidence="2"/>
<dbReference type="SMART" id="SM00710">
    <property type="entry name" value="PbH1"/>
    <property type="match status" value="7"/>
</dbReference>
<reference evidence="12" key="1">
    <citation type="journal article" date="2021" name="Mol. Ecol. Resour.">
        <title>Apolygus lucorum genome provides insights into omnivorousness and mesophyll feeding.</title>
        <authorList>
            <person name="Liu Y."/>
            <person name="Liu H."/>
            <person name="Wang H."/>
            <person name="Huang T."/>
            <person name="Liu B."/>
            <person name="Yang B."/>
            <person name="Yin L."/>
            <person name="Li B."/>
            <person name="Zhang Y."/>
            <person name="Zhang S."/>
            <person name="Jiang F."/>
            <person name="Zhang X."/>
            <person name="Ren Y."/>
            <person name="Wang B."/>
            <person name="Wang S."/>
            <person name="Lu Y."/>
            <person name="Wu K."/>
            <person name="Fan W."/>
            <person name="Wang G."/>
        </authorList>
    </citation>
    <scope>NUCLEOTIDE SEQUENCE</scope>
    <source>
        <strain evidence="12">12Hb</strain>
    </source>
</reference>
<dbReference type="AlphaFoldDB" id="A0A8S9XSH9"/>
<dbReference type="EMBL" id="WIXP02000004">
    <property type="protein sequence ID" value="KAF6211519.1"/>
    <property type="molecule type" value="Genomic_DNA"/>
</dbReference>
<dbReference type="Proteomes" id="UP000466442">
    <property type="component" value="Unassembled WGS sequence"/>
</dbReference>
<dbReference type="SUPFAM" id="SSF51126">
    <property type="entry name" value="Pectin lyase-like"/>
    <property type="match status" value="1"/>
</dbReference>
<comment type="caution">
    <text evidence="12">The sequence shown here is derived from an EMBL/GenBank/DDBJ whole genome shotgun (WGS) entry which is preliminary data.</text>
</comment>
<keyword evidence="5 11" id="KW-0378">Hydrolase</keyword>
<dbReference type="Gene3D" id="2.160.20.10">
    <property type="entry name" value="Single-stranded right-handed beta-helix, Pectin lyase-like"/>
    <property type="match status" value="1"/>
</dbReference>
<keyword evidence="7 11" id="KW-0326">Glycosidase</keyword>
<name>A0A8S9XSH9_APOLU</name>
<evidence type="ECO:0000256" key="11">
    <source>
        <dbReference type="RuleBase" id="RU361169"/>
    </source>
</evidence>
<organism evidence="12 13">
    <name type="scientific">Apolygus lucorum</name>
    <name type="common">Small green plant bug</name>
    <name type="synonym">Lygocoris lucorum</name>
    <dbReference type="NCBI Taxonomy" id="248454"/>
    <lineage>
        <taxon>Eukaryota</taxon>
        <taxon>Metazoa</taxon>
        <taxon>Ecdysozoa</taxon>
        <taxon>Arthropoda</taxon>
        <taxon>Hexapoda</taxon>
        <taxon>Insecta</taxon>
        <taxon>Pterygota</taxon>
        <taxon>Neoptera</taxon>
        <taxon>Paraneoptera</taxon>
        <taxon>Hemiptera</taxon>
        <taxon>Heteroptera</taxon>
        <taxon>Panheteroptera</taxon>
        <taxon>Cimicomorpha</taxon>
        <taxon>Miridae</taxon>
        <taxon>Mirini</taxon>
        <taxon>Apolygus</taxon>
    </lineage>
</organism>
<dbReference type="Pfam" id="PF00295">
    <property type="entry name" value="Glyco_hydro_28"/>
    <property type="match status" value="1"/>
</dbReference>
<dbReference type="GO" id="GO:0045490">
    <property type="term" value="P:pectin catabolic process"/>
    <property type="evidence" value="ECO:0007669"/>
    <property type="project" value="TreeGrafter"/>
</dbReference>
<evidence type="ECO:0000256" key="5">
    <source>
        <dbReference type="ARBA" id="ARBA00022801"/>
    </source>
</evidence>
<proteinExistence type="inferred from homology"/>
<dbReference type="GO" id="GO:0004650">
    <property type="term" value="F:polygalacturonase activity"/>
    <property type="evidence" value="ECO:0007669"/>
    <property type="project" value="UniProtKB-EC"/>
</dbReference>
<comment type="catalytic activity">
    <reaction evidence="9">
        <text>(1,4-alpha-D-galacturonosyl)n+m + H2O = (1,4-alpha-D-galacturonosyl)n + (1,4-alpha-D-galacturonosyl)m.</text>
        <dbReference type="EC" id="3.2.1.15"/>
    </reaction>
</comment>
<evidence type="ECO:0000256" key="8">
    <source>
        <dbReference type="ARBA" id="ARBA00023316"/>
    </source>
</evidence>
<keyword evidence="6" id="KW-1015">Disulfide bond</keyword>
<dbReference type="GO" id="GO:0071555">
    <property type="term" value="P:cell wall organization"/>
    <property type="evidence" value="ECO:0007669"/>
    <property type="project" value="UniProtKB-KW"/>
</dbReference>
<keyword evidence="13" id="KW-1185">Reference proteome</keyword>
<dbReference type="PANTHER" id="PTHR31884">
    <property type="entry name" value="POLYGALACTURONASE"/>
    <property type="match status" value="1"/>
</dbReference>
<feature type="active site" evidence="10">
    <location>
        <position position="249"/>
    </location>
</feature>
<dbReference type="PANTHER" id="PTHR31884:SF1">
    <property type="entry name" value="POLYGALACTURONASE"/>
    <property type="match status" value="1"/>
</dbReference>
<evidence type="ECO:0000313" key="13">
    <source>
        <dbReference type="Proteomes" id="UP000466442"/>
    </source>
</evidence>
<evidence type="ECO:0000256" key="2">
    <source>
        <dbReference type="ARBA" id="ARBA00012736"/>
    </source>
</evidence>